<proteinExistence type="inferred from homology"/>
<dbReference type="Pfam" id="PF00254">
    <property type="entry name" value="FKBP_C"/>
    <property type="match status" value="1"/>
</dbReference>
<dbReference type="Gene3D" id="3.10.50.40">
    <property type="match status" value="1"/>
</dbReference>
<comment type="caution">
    <text evidence="10">The sequence shown here is derived from an EMBL/GenBank/DDBJ whole genome shotgun (WGS) entry which is preliminary data.</text>
</comment>
<dbReference type="InterPro" id="IPR000774">
    <property type="entry name" value="PPIase_FKBP_N"/>
</dbReference>
<dbReference type="Proteomes" id="UP001160519">
    <property type="component" value="Unassembled WGS sequence"/>
</dbReference>
<feature type="signal peptide" evidence="8">
    <location>
        <begin position="1"/>
        <end position="25"/>
    </location>
</feature>
<dbReference type="AlphaFoldDB" id="A0AA43TPD6"/>
<comment type="similarity">
    <text evidence="2 7">Belongs to the FKBP-type PPIase family.</text>
</comment>
<evidence type="ECO:0000256" key="2">
    <source>
        <dbReference type="ARBA" id="ARBA00006577"/>
    </source>
</evidence>
<accession>A0AA43TPD6</accession>
<feature type="chain" id="PRO_5041408966" description="Peptidyl-prolyl cis-trans isomerase" evidence="8">
    <location>
        <begin position="26"/>
        <end position="160"/>
    </location>
</feature>
<feature type="domain" description="PPIase FKBP-type" evidence="9">
    <location>
        <begin position="74"/>
        <end position="160"/>
    </location>
</feature>
<evidence type="ECO:0000256" key="7">
    <source>
        <dbReference type="RuleBase" id="RU003915"/>
    </source>
</evidence>
<dbReference type="PANTHER" id="PTHR43811">
    <property type="entry name" value="FKBP-TYPE PEPTIDYL-PROLYL CIS-TRANS ISOMERASE FKPA"/>
    <property type="match status" value="1"/>
</dbReference>
<gene>
    <name evidence="10" type="ORF">PSU93_05985</name>
</gene>
<dbReference type="PROSITE" id="PS50059">
    <property type="entry name" value="FKBP_PPIASE"/>
    <property type="match status" value="1"/>
</dbReference>
<dbReference type="EC" id="5.2.1.8" evidence="7"/>
<dbReference type="EMBL" id="JAQSDF010000012">
    <property type="protein sequence ID" value="MDI1230680.1"/>
    <property type="molecule type" value="Genomic_DNA"/>
</dbReference>
<dbReference type="SUPFAM" id="SSF54534">
    <property type="entry name" value="FKBP-like"/>
    <property type="match status" value="1"/>
</dbReference>
<keyword evidence="4 6" id="KW-0697">Rotamase</keyword>
<evidence type="ECO:0000313" key="10">
    <source>
        <dbReference type="EMBL" id="MDI1230680.1"/>
    </source>
</evidence>
<keyword evidence="11" id="KW-1185">Reference proteome</keyword>
<evidence type="ECO:0000256" key="6">
    <source>
        <dbReference type="PROSITE-ProRule" id="PRU00277"/>
    </source>
</evidence>
<dbReference type="GO" id="GO:0006457">
    <property type="term" value="P:protein folding"/>
    <property type="evidence" value="ECO:0007669"/>
    <property type="project" value="InterPro"/>
</dbReference>
<protein>
    <recommendedName>
        <fullName evidence="7">Peptidyl-prolyl cis-trans isomerase</fullName>
        <ecNumber evidence="7">5.2.1.8</ecNumber>
    </recommendedName>
</protein>
<dbReference type="InterPro" id="IPR046357">
    <property type="entry name" value="PPIase_dom_sf"/>
</dbReference>
<keyword evidence="3 8" id="KW-0732">Signal</keyword>
<organism evidence="10 11">
    <name type="scientific">Candidatus Methylobacter titanis</name>
    <dbReference type="NCBI Taxonomy" id="3053457"/>
    <lineage>
        <taxon>Bacteria</taxon>
        <taxon>Pseudomonadati</taxon>
        <taxon>Pseudomonadota</taxon>
        <taxon>Gammaproteobacteria</taxon>
        <taxon>Methylococcales</taxon>
        <taxon>Methylococcaceae</taxon>
        <taxon>Methylobacter</taxon>
    </lineage>
</organism>
<dbReference type="Pfam" id="PF01346">
    <property type="entry name" value="FKBP_N"/>
    <property type="match status" value="1"/>
</dbReference>
<dbReference type="FunFam" id="3.10.50.40:FF:000045">
    <property type="entry name" value="Peptidyl-prolyl cis-trans isomerase"/>
    <property type="match status" value="1"/>
</dbReference>
<dbReference type="PANTHER" id="PTHR43811:SF57">
    <property type="entry name" value="FKBP-TYPE PEPTIDYL-PROLYL CIS-TRANS ISOMERASE FKPA-RELATED"/>
    <property type="match status" value="1"/>
</dbReference>
<sequence>MRKIQTQVLSIVTVLLIGFTMFSMANATTPEENKSAGTAFLAENTKKPNIVTTATGLQYEVLTPGTGATSPSATDSVTVHYKGTTLDGEEFDSSYSRGEPATFPLNRVIAGWTEGVQLMKEGAKYRFYIPSELAYGEQGAGRAIGPNAALIFDVELIKIQ</sequence>
<comment type="catalytic activity">
    <reaction evidence="1 6 7">
        <text>[protein]-peptidylproline (omega=180) = [protein]-peptidylproline (omega=0)</text>
        <dbReference type="Rhea" id="RHEA:16237"/>
        <dbReference type="Rhea" id="RHEA-COMP:10747"/>
        <dbReference type="Rhea" id="RHEA-COMP:10748"/>
        <dbReference type="ChEBI" id="CHEBI:83833"/>
        <dbReference type="ChEBI" id="CHEBI:83834"/>
        <dbReference type="EC" id="5.2.1.8"/>
    </reaction>
</comment>
<evidence type="ECO:0000256" key="8">
    <source>
        <dbReference type="SAM" id="SignalP"/>
    </source>
</evidence>
<keyword evidence="5 6" id="KW-0413">Isomerase</keyword>
<evidence type="ECO:0000313" key="11">
    <source>
        <dbReference type="Proteomes" id="UP001160519"/>
    </source>
</evidence>
<dbReference type="InterPro" id="IPR001179">
    <property type="entry name" value="PPIase_FKBP_dom"/>
</dbReference>
<evidence type="ECO:0000256" key="3">
    <source>
        <dbReference type="ARBA" id="ARBA00022729"/>
    </source>
</evidence>
<reference evidence="10" key="1">
    <citation type="submission" date="2023-01" db="EMBL/GenBank/DDBJ databases">
        <title>Biogeochemical cycle of methane in antarctic sediments.</title>
        <authorList>
            <person name="Roldan D.M."/>
            <person name="Menes R.J."/>
        </authorList>
    </citation>
    <scope>NUCLEOTIDE SEQUENCE [LARGE SCALE GENOMIC DNA]</scope>
    <source>
        <strain evidence="10">K-2018 MAG008</strain>
    </source>
</reference>
<evidence type="ECO:0000256" key="5">
    <source>
        <dbReference type="ARBA" id="ARBA00023235"/>
    </source>
</evidence>
<name>A0AA43TPD6_9GAMM</name>
<evidence type="ECO:0000256" key="1">
    <source>
        <dbReference type="ARBA" id="ARBA00000971"/>
    </source>
</evidence>
<evidence type="ECO:0000259" key="9">
    <source>
        <dbReference type="PROSITE" id="PS50059"/>
    </source>
</evidence>
<dbReference type="GO" id="GO:0003755">
    <property type="term" value="F:peptidyl-prolyl cis-trans isomerase activity"/>
    <property type="evidence" value="ECO:0007669"/>
    <property type="project" value="UniProtKB-UniRule"/>
</dbReference>
<evidence type="ECO:0000256" key="4">
    <source>
        <dbReference type="ARBA" id="ARBA00023110"/>
    </source>
</evidence>